<dbReference type="AlphaFoldDB" id="A0AAV0AW47"/>
<dbReference type="GO" id="GO:0005975">
    <property type="term" value="P:carbohydrate metabolic process"/>
    <property type="evidence" value="ECO:0007669"/>
    <property type="project" value="InterPro"/>
</dbReference>
<evidence type="ECO:0000313" key="1">
    <source>
        <dbReference type="EMBL" id="CAH7672580.1"/>
    </source>
</evidence>
<organism evidence="1 2">
    <name type="scientific">Phakopsora pachyrhizi</name>
    <name type="common">Asian soybean rust disease fungus</name>
    <dbReference type="NCBI Taxonomy" id="170000"/>
    <lineage>
        <taxon>Eukaryota</taxon>
        <taxon>Fungi</taxon>
        <taxon>Dikarya</taxon>
        <taxon>Basidiomycota</taxon>
        <taxon>Pucciniomycotina</taxon>
        <taxon>Pucciniomycetes</taxon>
        <taxon>Pucciniales</taxon>
        <taxon>Phakopsoraceae</taxon>
        <taxon>Phakopsora</taxon>
    </lineage>
</organism>
<comment type="caution">
    <text evidence="1">The sequence shown here is derived from an EMBL/GenBank/DDBJ whole genome shotgun (WGS) entry which is preliminary data.</text>
</comment>
<keyword evidence="2" id="KW-1185">Reference proteome</keyword>
<dbReference type="InterPro" id="IPR012341">
    <property type="entry name" value="6hp_glycosidase-like_sf"/>
</dbReference>
<evidence type="ECO:0000313" key="2">
    <source>
        <dbReference type="Proteomes" id="UP001153365"/>
    </source>
</evidence>
<sequence>MPVVSGPVGFRGRDAGALDEDWRGTSVSESESEASISLLRSLKRASKSACLVRGGGWWEFLSDEHSPSNLAGNLNTPVQAWTAFRVFKIEWKMYGREDLQFLERVFQKLLLNSIWWVNQKDASGQNVFDGGFLIHDNIGLFNQSEPLLTGGSLGQADGTA</sequence>
<dbReference type="EMBL" id="CALTRL010001460">
    <property type="protein sequence ID" value="CAH7672580.1"/>
    <property type="molecule type" value="Genomic_DNA"/>
</dbReference>
<reference evidence="1" key="1">
    <citation type="submission" date="2022-06" db="EMBL/GenBank/DDBJ databases">
        <authorList>
            <consortium name="SYNGENTA / RWTH Aachen University"/>
        </authorList>
    </citation>
    <scope>NUCLEOTIDE SEQUENCE</scope>
</reference>
<protein>
    <submittedName>
        <fullName evidence="1">Uncharacterized protein</fullName>
    </submittedName>
</protein>
<dbReference type="Proteomes" id="UP001153365">
    <property type="component" value="Unassembled WGS sequence"/>
</dbReference>
<gene>
    <name evidence="1" type="ORF">PPACK8108_LOCUS7396</name>
</gene>
<accession>A0AAV0AW47</accession>
<name>A0AAV0AW47_PHAPC</name>
<proteinExistence type="predicted"/>
<dbReference type="Gene3D" id="1.50.10.10">
    <property type="match status" value="1"/>
</dbReference>